<accession>A0A7S0CWQ7</accession>
<sequence length="122" mass="13385">MAQILFMSFCMFEFAVGLYYASMCEMTKGFLADQERGNCSIITRLGMTALAIGLLWSSEDVNVIFLQCSIMLTATAAMQTILSATYPTKYPVSATKALGKGRKLGGEKNDEEKTSLINTNRV</sequence>
<keyword evidence="2" id="KW-0472">Membrane</keyword>
<feature type="transmembrane region" description="Helical" evidence="2">
    <location>
        <begin position="41"/>
        <end position="58"/>
    </location>
</feature>
<keyword evidence="2" id="KW-0812">Transmembrane</keyword>
<evidence type="ECO:0000313" key="3">
    <source>
        <dbReference type="EMBL" id="CAD8436466.1"/>
    </source>
</evidence>
<proteinExistence type="predicted"/>
<dbReference type="AlphaFoldDB" id="A0A7S0CWQ7"/>
<dbReference type="EMBL" id="HBEM01005727">
    <property type="protein sequence ID" value="CAD8436466.1"/>
    <property type="molecule type" value="Transcribed_RNA"/>
</dbReference>
<feature type="transmembrane region" description="Helical" evidence="2">
    <location>
        <begin position="64"/>
        <end position="86"/>
    </location>
</feature>
<reference evidence="3" key="1">
    <citation type="submission" date="2021-01" db="EMBL/GenBank/DDBJ databases">
        <authorList>
            <person name="Corre E."/>
            <person name="Pelletier E."/>
            <person name="Niang G."/>
            <person name="Scheremetjew M."/>
            <person name="Finn R."/>
            <person name="Kale V."/>
            <person name="Holt S."/>
            <person name="Cochrane G."/>
            <person name="Meng A."/>
            <person name="Brown T."/>
            <person name="Cohen L."/>
        </authorList>
    </citation>
    <scope>NUCLEOTIDE SEQUENCE</scope>
    <source>
        <strain evidence="3">CCMP2058</strain>
    </source>
</reference>
<feature type="transmembrane region" description="Helical" evidence="2">
    <location>
        <begin position="6"/>
        <end position="21"/>
    </location>
</feature>
<gene>
    <name evidence="3" type="ORF">LAMO00422_LOCUS4011</name>
</gene>
<protein>
    <submittedName>
        <fullName evidence="3">Uncharacterized protein</fullName>
    </submittedName>
</protein>
<feature type="region of interest" description="Disordered" evidence="1">
    <location>
        <begin position="100"/>
        <end position="122"/>
    </location>
</feature>
<evidence type="ECO:0000256" key="1">
    <source>
        <dbReference type="SAM" id="MobiDB-lite"/>
    </source>
</evidence>
<organism evidence="3">
    <name type="scientific">Amorphochlora amoebiformis</name>
    <dbReference type="NCBI Taxonomy" id="1561963"/>
    <lineage>
        <taxon>Eukaryota</taxon>
        <taxon>Sar</taxon>
        <taxon>Rhizaria</taxon>
        <taxon>Cercozoa</taxon>
        <taxon>Chlorarachniophyceae</taxon>
        <taxon>Amorphochlora</taxon>
    </lineage>
</organism>
<name>A0A7S0CWQ7_9EUKA</name>
<keyword evidence="2" id="KW-1133">Transmembrane helix</keyword>
<evidence type="ECO:0000256" key="2">
    <source>
        <dbReference type="SAM" id="Phobius"/>
    </source>
</evidence>
<feature type="compositionally biased region" description="Basic and acidic residues" evidence="1">
    <location>
        <begin position="104"/>
        <end position="114"/>
    </location>
</feature>